<dbReference type="Pfam" id="PF01613">
    <property type="entry name" value="Flavin_Reduct"/>
    <property type="match status" value="1"/>
</dbReference>
<feature type="domain" description="Flavin reductase like" evidence="5">
    <location>
        <begin position="32"/>
        <end position="168"/>
    </location>
</feature>
<dbReference type="Gene3D" id="2.30.110.10">
    <property type="entry name" value="Electron Transport, Fmn-binding Protein, Chain A"/>
    <property type="match status" value="1"/>
</dbReference>
<keyword evidence="2" id="KW-0285">Flavoprotein</keyword>
<evidence type="ECO:0000313" key="7">
    <source>
        <dbReference type="Proteomes" id="UP000248987"/>
    </source>
</evidence>
<name>A0A1A7QUH3_9FLAO</name>
<dbReference type="PANTHER" id="PTHR33798:SF5">
    <property type="entry name" value="FLAVIN REDUCTASE LIKE DOMAIN-CONTAINING PROTEIN"/>
    <property type="match status" value="1"/>
</dbReference>
<dbReference type="InterPro" id="IPR002563">
    <property type="entry name" value="Flavin_Rdtase-like_dom"/>
</dbReference>
<keyword evidence="3" id="KW-0288">FMN</keyword>
<comment type="cofactor">
    <cofactor evidence="1">
        <name>FMN</name>
        <dbReference type="ChEBI" id="CHEBI:58210"/>
    </cofactor>
</comment>
<accession>A0A1A7QUH3</accession>
<dbReference type="AlphaFoldDB" id="A0A1A7QUH3"/>
<dbReference type="InterPro" id="IPR012349">
    <property type="entry name" value="Split_barrel_FMN-bd"/>
</dbReference>
<organism evidence="6 7">
    <name type="scientific">Gelidibacter algens</name>
    <dbReference type="NCBI Taxonomy" id="49280"/>
    <lineage>
        <taxon>Bacteria</taxon>
        <taxon>Pseudomonadati</taxon>
        <taxon>Bacteroidota</taxon>
        <taxon>Flavobacteriia</taxon>
        <taxon>Flavobacteriales</taxon>
        <taxon>Flavobacteriaceae</taxon>
        <taxon>Gelidibacter</taxon>
    </lineage>
</organism>
<dbReference type="PANTHER" id="PTHR33798">
    <property type="entry name" value="FLAVOPROTEIN OXYGENASE"/>
    <property type="match status" value="1"/>
</dbReference>
<dbReference type="EMBL" id="QLLQ01000001">
    <property type="protein sequence ID" value="RAJ27632.1"/>
    <property type="molecule type" value="Genomic_DNA"/>
</dbReference>
<comment type="similarity">
    <text evidence="4">Belongs to the flavoredoxin family.</text>
</comment>
<dbReference type="GO" id="GO:0010181">
    <property type="term" value="F:FMN binding"/>
    <property type="evidence" value="ECO:0007669"/>
    <property type="project" value="InterPro"/>
</dbReference>
<dbReference type="SUPFAM" id="SSF50475">
    <property type="entry name" value="FMN-binding split barrel"/>
    <property type="match status" value="1"/>
</dbReference>
<protein>
    <submittedName>
        <fullName evidence="6">Flavin reductase (DIM6/NTAB) family NADH-FMN oxidoreductase RutF</fullName>
    </submittedName>
</protein>
<evidence type="ECO:0000256" key="2">
    <source>
        <dbReference type="ARBA" id="ARBA00022630"/>
    </source>
</evidence>
<gene>
    <name evidence="6" type="ORF">LX77_00205</name>
</gene>
<evidence type="ECO:0000256" key="4">
    <source>
        <dbReference type="ARBA" id="ARBA00038054"/>
    </source>
</evidence>
<reference evidence="6 7" key="1">
    <citation type="submission" date="2018-06" db="EMBL/GenBank/DDBJ databases">
        <title>Genomic Encyclopedia of Archaeal and Bacterial Type Strains, Phase II (KMG-II): from individual species to whole genera.</title>
        <authorList>
            <person name="Goeker M."/>
        </authorList>
    </citation>
    <scope>NUCLEOTIDE SEQUENCE [LARGE SCALE GENOMIC DNA]</scope>
    <source>
        <strain evidence="6 7">DSM 12408</strain>
    </source>
</reference>
<evidence type="ECO:0000259" key="5">
    <source>
        <dbReference type="Pfam" id="PF01613"/>
    </source>
</evidence>
<dbReference type="RefSeq" id="WP_066437728.1">
    <property type="nucleotide sequence ID" value="NZ_LZRN01000047.1"/>
</dbReference>
<keyword evidence="7" id="KW-1185">Reference proteome</keyword>
<evidence type="ECO:0000313" key="6">
    <source>
        <dbReference type="EMBL" id="RAJ27632.1"/>
    </source>
</evidence>
<dbReference type="OrthoDB" id="5293996at2"/>
<proteinExistence type="inferred from homology"/>
<dbReference type="Proteomes" id="UP000248987">
    <property type="component" value="Unassembled WGS sequence"/>
</dbReference>
<evidence type="ECO:0000256" key="3">
    <source>
        <dbReference type="ARBA" id="ARBA00022643"/>
    </source>
</evidence>
<comment type="caution">
    <text evidence="6">The sequence shown here is derived from an EMBL/GenBank/DDBJ whole genome shotgun (WGS) entry which is preliminary data.</text>
</comment>
<dbReference type="STRING" id="49280.A9996_16545"/>
<evidence type="ECO:0000256" key="1">
    <source>
        <dbReference type="ARBA" id="ARBA00001917"/>
    </source>
</evidence>
<sequence length="208" mass="23601">MPHFSQKDINEMHHLYRINLINSCSGYKSANLIGTKSRKGISNVAVFSSVTHIGSDPSILGFFLRPTTVRRNTYDNIKETAVFTINHIYEDILDDAHHTSAKYDATISEFDVTQLEEDYKNDFMAPFVKGSPVQMAMHYVEEYDIKANNTVLLIGEIKHLYIQEGLIEKDGFLNLAQGKIAAINGLDGYAIPNLKTRLEYQRPNQTKK</sequence>
<dbReference type="GO" id="GO:0016646">
    <property type="term" value="F:oxidoreductase activity, acting on the CH-NH group of donors, NAD or NADP as acceptor"/>
    <property type="evidence" value="ECO:0007669"/>
    <property type="project" value="UniProtKB-ARBA"/>
</dbReference>